<keyword evidence="6 13" id="KW-0227">DNA damage</keyword>
<evidence type="ECO:0000256" key="12">
    <source>
        <dbReference type="ARBA" id="ARBA00029354"/>
    </source>
</evidence>
<name>A0A1F5CB18_9BACT</name>
<dbReference type="HAMAP" id="MF_00034">
    <property type="entry name" value="RuvC"/>
    <property type="match status" value="1"/>
</dbReference>
<dbReference type="GO" id="GO:0006310">
    <property type="term" value="P:DNA recombination"/>
    <property type="evidence" value="ECO:0007669"/>
    <property type="project" value="UniProtKB-UniRule"/>
</dbReference>
<dbReference type="GO" id="GO:0005737">
    <property type="term" value="C:cytoplasm"/>
    <property type="evidence" value="ECO:0007669"/>
    <property type="project" value="UniProtKB-SubCell"/>
</dbReference>
<dbReference type="PANTHER" id="PTHR30194:SF3">
    <property type="entry name" value="CROSSOVER JUNCTION ENDODEOXYRIBONUCLEASE RUVC"/>
    <property type="match status" value="1"/>
</dbReference>
<comment type="caution">
    <text evidence="15">The sequence shown here is derived from an EMBL/GenBank/DDBJ whole genome shotgun (WGS) entry which is preliminary data.</text>
</comment>
<keyword evidence="4 13" id="KW-0479">Metal-binding</keyword>
<sequence length="161" mass="17508">MSIILGIDPGTSRIGFAFLEKRGDSINLLEYGCLELAKKRSQVERLKAINDEIGGLIGKHRPETAAVEKLFFSKNTKTALSVAEARGVLLNICAQNGLNLMEFAPTEVKLALTGYGRAEKSQVQKMVMSILKLPKMPQPDDAADAIAVALTACYTNKNLKK</sequence>
<dbReference type="EMBL" id="MEYV01000013">
    <property type="protein sequence ID" value="OGD40076.1"/>
    <property type="molecule type" value="Genomic_DNA"/>
</dbReference>
<dbReference type="Pfam" id="PF02075">
    <property type="entry name" value="RuvC"/>
    <property type="match status" value="1"/>
</dbReference>
<comment type="subunit">
    <text evidence="13">Homodimer which binds Holliday junction (HJ) DNA. The HJ becomes 2-fold symmetrical on binding to RuvC with unstacked arms; it has a different conformation from HJ DNA in complex with RuvA. In the full resolvosome a probable DNA-RuvA(4)-RuvB(12)-RuvC(2) complex forms which resolves the HJ.</text>
</comment>
<dbReference type="GO" id="GO:0008821">
    <property type="term" value="F:crossover junction DNA endonuclease activity"/>
    <property type="evidence" value="ECO:0007669"/>
    <property type="project" value="UniProtKB-UniRule"/>
</dbReference>
<feature type="binding site" evidence="13">
    <location>
        <position position="8"/>
    </location>
    <ligand>
        <name>Mg(2+)</name>
        <dbReference type="ChEBI" id="CHEBI:18420"/>
        <label>1</label>
    </ligand>
</feature>
<evidence type="ECO:0000256" key="4">
    <source>
        <dbReference type="ARBA" id="ARBA00022723"/>
    </source>
</evidence>
<dbReference type="GO" id="GO:0048476">
    <property type="term" value="C:Holliday junction resolvase complex"/>
    <property type="evidence" value="ECO:0007669"/>
    <property type="project" value="UniProtKB-UniRule"/>
</dbReference>
<evidence type="ECO:0000256" key="7">
    <source>
        <dbReference type="ARBA" id="ARBA00022801"/>
    </source>
</evidence>
<evidence type="ECO:0000256" key="6">
    <source>
        <dbReference type="ARBA" id="ARBA00022763"/>
    </source>
</evidence>
<keyword evidence="9 13" id="KW-0238">DNA-binding</keyword>
<dbReference type="PANTHER" id="PTHR30194">
    <property type="entry name" value="CROSSOVER JUNCTION ENDODEOXYRIBONUCLEASE RUVC"/>
    <property type="match status" value="1"/>
</dbReference>
<evidence type="ECO:0000256" key="14">
    <source>
        <dbReference type="NCBIfam" id="TIGR00228"/>
    </source>
</evidence>
<keyword evidence="5 13" id="KW-0255">Endonuclease</keyword>
<evidence type="ECO:0000313" key="15">
    <source>
        <dbReference type="EMBL" id="OGD40076.1"/>
    </source>
</evidence>
<dbReference type="InterPro" id="IPR012337">
    <property type="entry name" value="RNaseH-like_sf"/>
</dbReference>
<keyword evidence="11 13" id="KW-0234">DNA repair</keyword>
<dbReference type="InterPro" id="IPR002176">
    <property type="entry name" value="X-over_junc_endoDNase_RuvC"/>
</dbReference>
<protein>
    <recommendedName>
        <fullName evidence="13 14">Crossover junction endodeoxyribonuclease RuvC</fullName>
        <ecNumber evidence="13 14">3.1.21.10</ecNumber>
    </recommendedName>
    <alternativeName>
        <fullName evidence="13">Holliday junction nuclease RuvC</fullName>
    </alternativeName>
    <alternativeName>
        <fullName evidence="13">Holliday junction resolvase RuvC</fullName>
    </alternativeName>
</protein>
<comment type="similarity">
    <text evidence="1 13">Belongs to the RuvC family.</text>
</comment>
<keyword evidence="3 13" id="KW-0540">Nuclease</keyword>
<feature type="binding site" evidence="13">
    <location>
        <position position="141"/>
    </location>
    <ligand>
        <name>Mg(2+)</name>
        <dbReference type="ChEBI" id="CHEBI:18420"/>
        <label>1</label>
    </ligand>
</feature>
<keyword evidence="2 13" id="KW-0963">Cytoplasm</keyword>
<evidence type="ECO:0000256" key="3">
    <source>
        <dbReference type="ARBA" id="ARBA00022722"/>
    </source>
</evidence>
<evidence type="ECO:0000256" key="13">
    <source>
        <dbReference type="HAMAP-Rule" id="MF_00034"/>
    </source>
</evidence>
<reference evidence="15 16" key="1">
    <citation type="journal article" date="2016" name="Nat. Commun.">
        <title>Thousands of microbial genomes shed light on interconnected biogeochemical processes in an aquifer system.</title>
        <authorList>
            <person name="Anantharaman K."/>
            <person name="Brown C.T."/>
            <person name="Hug L.A."/>
            <person name="Sharon I."/>
            <person name="Castelle C.J."/>
            <person name="Probst A.J."/>
            <person name="Thomas B.C."/>
            <person name="Singh A."/>
            <person name="Wilkins M.J."/>
            <person name="Karaoz U."/>
            <person name="Brodie E.L."/>
            <person name="Williams K.H."/>
            <person name="Hubbard S.S."/>
            <person name="Banfield J.F."/>
        </authorList>
    </citation>
    <scope>NUCLEOTIDE SEQUENCE [LARGE SCALE GENOMIC DNA]</scope>
</reference>
<dbReference type="GO" id="GO:0003677">
    <property type="term" value="F:DNA binding"/>
    <property type="evidence" value="ECO:0007669"/>
    <property type="project" value="UniProtKB-KW"/>
</dbReference>
<dbReference type="EC" id="3.1.21.10" evidence="13 14"/>
<keyword evidence="10 13" id="KW-0233">DNA recombination</keyword>
<comment type="catalytic activity">
    <reaction evidence="12 13">
        <text>Endonucleolytic cleavage at a junction such as a reciprocal single-stranded crossover between two homologous DNA duplexes (Holliday junction).</text>
        <dbReference type="EC" id="3.1.21.10"/>
    </reaction>
</comment>
<feature type="active site" evidence="13">
    <location>
        <position position="141"/>
    </location>
</feature>
<gene>
    <name evidence="13" type="primary">ruvC</name>
    <name evidence="15" type="ORF">A3I30_02520</name>
</gene>
<evidence type="ECO:0000256" key="10">
    <source>
        <dbReference type="ARBA" id="ARBA00023172"/>
    </source>
</evidence>
<dbReference type="PROSITE" id="PS01321">
    <property type="entry name" value="RUVC"/>
    <property type="match status" value="1"/>
</dbReference>
<evidence type="ECO:0000256" key="1">
    <source>
        <dbReference type="ARBA" id="ARBA00009518"/>
    </source>
</evidence>
<comment type="cofactor">
    <cofactor evidence="13">
        <name>Mg(2+)</name>
        <dbReference type="ChEBI" id="CHEBI:18420"/>
    </cofactor>
    <text evidence="13">Binds 2 Mg(2+) ion per subunit.</text>
</comment>
<dbReference type="CDD" id="cd16962">
    <property type="entry name" value="RuvC"/>
    <property type="match status" value="1"/>
</dbReference>
<dbReference type="NCBIfam" id="NF000711">
    <property type="entry name" value="PRK00039.2-1"/>
    <property type="match status" value="1"/>
</dbReference>
<organism evidence="15 16">
    <name type="scientific">Candidatus Azambacteria bacterium RIFCSPLOWO2_02_FULL_44_14</name>
    <dbReference type="NCBI Taxonomy" id="1797306"/>
    <lineage>
        <taxon>Bacteria</taxon>
        <taxon>Candidatus Azamiibacteriota</taxon>
    </lineage>
</organism>
<dbReference type="Gene3D" id="3.30.420.10">
    <property type="entry name" value="Ribonuclease H-like superfamily/Ribonuclease H"/>
    <property type="match status" value="1"/>
</dbReference>
<dbReference type="InterPro" id="IPR036397">
    <property type="entry name" value="RNaseH_sf"/>
</dbReference>
<evidence type="ECO:0000256" key="9">
    <source>
        <dbReference type="ARBA" id="ARBA00023125"/>
    </source>
</evidence>
<comment type="function">
    <text evidence="13">The RuvA-RuvB-RuvC complex processes Holliday junction (HJ) DNA during genetic recombination and DNA repair. Endonuclease that resolves HJ intermediates. Cleaves cruciform DNA by making single-stranded nicks across the HJ at symmetrical positions within the homologous arms, yielding a 5'-phosphate and a 3'-hydroxyl group; requires a central core of homology in the junction. The consensus cleavage sequence is 5'-(A/T)TT(C/G)-3'. Cleavage occurs on the 3'-side of the TT dinucleotide at the point of strand exchange. HJ branch migration catalyzed by RuvA-RuvB allows RuvC to scan DNA until it finds its consensus sequence, where it cleaves and resolves the cruciform DNA.</text>
</comment>
<feature type="binding site" evidence="13">
    <location>
        <position position="68"/>
    </location>
    <ligand>
        <name>Mg(2+)</name>
        <dbReference type="ChEBI" id="CHEBI:18420"/>
        <label>2</label>
    </ligand>
</feature>
<evidence type="ECO:0000313" key="16">
    <source>
        <dbReference type="Proteomes" id="UP000177197"/>
    </source>
</evidence>
<evidence type="ECO:0000256" key="2">
    <source>
        <dbReference type="ARBA" id="ARBA00022490"/>
    </source>
</evidence>
<dbReference type="GO" id="GO:0006281">
    <property type="term" value="P:DNA repair"/>
    <property type="evidence" value="ECO:0007669"/>
    <property type="project" value="UniProtKB-UniRule"/>
</dbReference>
<feature type="active site" evidence="13">
    <location>
        <position position="68"/>
    </location>
</feature>
<evidence type="ECO:0000256" key="11">
    <source>
        <dbReference type="ARBA" id="ARBA00023204"/>
    </source>
</evidence>
<dbReference type="NCBIfam" id="TIGR00228">
    <property type="entry name" value="ruvC"/>
    <property type="match status" value="1"/>
</dbReference>
<keyword evidence="8 13" id="KW-0460">Magnesium</keyword>
<dbReference type="FunFam" id="3.30.420.10:FF:000002">
    <property type="entry name" value="Crossover junction endodeoxyribonuclease RuvC"/>
    <property type="match status" value="1"/>
</dbReference>
<feature type="active site" evidence="13">
    <location>
        <position position="8"/>
    </location>
</feature>
<dbReference type="InterPro" id="IPR020563">
    <property type="entry name" value="X-over_junc_endoDNase_Mg_BS"/>
</dbReference>
<dbReference type="GO" id="GO:0000287">
    <property type="term" value="F:magnesium ion binding"/>
    <property type="evidence" value="ECO:0007669"/>
    <property type="project" value="UniProtKB-UniRule"/>
</dbReference>
<dbReference type="SUPFAM" id="SSF53098">
    <property type="entry name" value="Ribonuclease H-like"/>
    <property type="match status" value="1"/>
</dbReference>
<dbReference type="Proteomes" id="UP000177197">
    <property type="component" value="Unassembled WGS sequence"/>
</dbReference>
<evidence type="ECO:0000256" key="5">
    <source>
        <dbReference type="ARBA" id="ARBA00022759"/>
    </source>
</evidence>
<accession>A0A1F5CB18</accession>
<keyword evidence="7 13" id="KW-0378">Hydrolase</keyword>
<dbReference type="AlphaFoldDB" id="A0A1F5CB18"/>
<proteinExistence type="inferred from homology"/>
<comment type="subcellular location">
    <subcellularLocation>
        <location evidence="13">Cytoplasm</location>
    </subcellularLocation>
</comment>
<dbReference type="PRINTS" id="PR00696">
    <property type="entry name" value="RSOLVASERUVC"/>
</dbReference>
<evidence type="ECO:0000256" key="8">
    <source>
        <dbReference type="ARBA" id="ARBA00022842"/>
    </source>
</evidence>